<dbReference type="STRING" id="182217.HCW_01200"/>
<dbReference type="PATRIC" id="fig|182217.3.peg.248"/>
<dbReference type="AlphaFoldDB" id="I0EKR2"/>
<dbReference type="Proteomes" id="UP000005010">
    <property type="component" value="Chromosome"/>
</dbReference>
<name>I0EKR2_HELC0</name>
<gene>
    <name evidence="1" type="ordered locus">HCW_01200</name>
</gene>
<keyword evidence="2" id="KW-1185">Reference proteome</keyword>
<evidence type="ECO:0000313" key="2">
    <source>
        <dbReference type="Proteomes" id="UP000005010"/>
    </source>
</evidence>
<evidence type="ECO:0000313" key="1">
    <source>
        <dbReference type="EMBL" id="AFI03531.1"/>
    </source>
</evidence>
<sequence length="211" mass="25690">MIRIHHRFIHSQAFQKSQLERYYKTLKSADRKKYDAMVFKKERKLIESLEKNLRILIKNATPLNSKKVFKTPLKECIELLYLVAYDKKLKPKEQEILKSFSTPLMLEYLNCKKPNIRENKYSYITQALRQLYQNYYMHTTRLNAYIFDKNFYENYYQPMPLLKPILSLTHNIEQQGLLKMLFTQDFIAQQMEEIKERIEILKLMRFNEVKN</sequence>
<accession>I0EKR2</accession>
<dbReference type="RefSeq" id="WP_014660404.1">
    <property type="nucleotide sequence ID" value="NC_017737.1"/>
</dbReference>
<protein>
    <submittedName>
        <fullName evidence="1">Uncharacterized protein</fullName>
    </submittedName>
</protein>
<organism evidence="1 2">
    <name type="scientific">Helicobacter cetorum (strain ATCC BAA-429 / MIT 00-7128)</name>
    <dbReference type="NCBI Taxonomy" id="182217"/>
    <lineage>
        <taxon>Bacteria</taxon>
        <taxon>Pseudomonadati</taxon>
        <taxon>Campylobacterota</taxon>
        <taxon>Epsilonproteobacteria</taxon>
        <taxon>Campylobacterales</taxon>
        <taxon>Helicobacteraceae</taxon>
        <taxon>Helicobacter</taxon>
    </lineage>
</organism>
<proteinExistence type="predicted"/>
<dbReference type="EMBL" id="CP003479">
    <property type="protein sequence ID" value="AFI03531.1"/>
    <property type="molecule type" value="Genomic_DNA"/>
</dbReference>
<reference evidence="2" key="1">
    <citation type="submission" date="2012-04" db="EMBL/GenBank/DDBJ databases">
        <title>Complete genome sequence of Helicobacter cetorum strain MIT 00-7128.</title>
        <authorList>
            <person name="Kersulyte D."/>
            <person name="Berg D.E."/>
        </authorList>
    </citation>
    <scope>NUCLEOTIDE SEQUENCE [LARGE SCALE GENOMIC DNA]</scope>
    <source>
        <strain evidence="2">MIT 00-7128</strain>
    </source>
</reference>
<dbReference type="KEGG" id="hce:HCW_01200"/>
<dbReference type="HOGENOM" id="CLU_1303465_0_0_7"/>